<dbReference type="AlphaFoldDB" id="A0AAD6ULA3"/>
<gene>
    <name evidence="1" type="ORF">GGX14DRAFT_408319</name>
</gene>
<comment type="caution">
    <text evidence="1">The sequence shown here is derived from an EMBL/GenBank/DDBJ whole genome shotgun (WGS) entry which is preliminary data.</text>
</comment>
<protein>
    <submittedName>
        <fullName evidence="1">Uncharacterized protein</fullName>
    </submittedName>
</protein>
<name>A0AAD6ULA3_9AGAR</name>
<dbReference type="EMBL" id="JARJCW010000158">
    <property type="protein sequence ID" value="KAJ7190063.1"/>
    <property type="molecule type" value="Genomic_DNA"/>
</dbReference>
<reference evidence="1" key="1">
    <citation type="submission" date="2023-03" db="EMBL/GenBank/DDBJ databases">
        <title>Massive genome expansion in bonnet fungi (Mycena s.s.) driven by repeated elements and novel gene families across ecological guilds.</title>
        <authorList>
            <consortium name="Lawrence Berkeley National Laboratory"/>
            <person name="Harder C.B."/>
            <person name="Miyauchi S."/>
            <person name="Viragh M."/>
            <person name="Kuo A."/>
            <person name="Thoen E."/>
            <person name="Andreopoulos B."/>
            <person name="Lu D."/>
            <person name="Skrede I."/>
            <person name="Drula E."/>
            <person name="Henrissat B."/>
            <person name="Morin E."/>
            <person name="Kohler A."/>
            <person name="Barry K."/>
            <person name="LaButti K."/>
            <person name="Morin E."/>
            <person name="Salamov A."/>
            <person name="Lipzen A."/>
            <person name="Mereny Z."/>
            <person name="Hegedus B."/>
            <person name="Baldrian P."/>
            <person name="Stursova M."/>
            <person name="Weitz H."/>
            <person name="Taylor A."/>
            <person name="Grigoriev I.V."/>
            <person name="Nagy L.G."/>
            <person name="Martin F."/>
            <person name="Kauserud H."/>
        </authorList>
    </citation>
    <scope>NUCLEOTIDE SEQUENCE</scope>
    <source>
        <strain evidence="1">9144</strain>
    </source>
</reference>
<proteinExistence type="predicted"/>
<organism evidence="1 2">
    <name type="scientific">Mycena pura</name>
    <dbReference type="NCBI Taxonomy" id="153505"/>
    <lineage>
        <taxon>Eukaryota</taxon>
        <taxon>Fungi</taxon>
        <taxon>Dikarya</taxon>
        <taxon>Basidiomycota</taxon>
        <taxon>Agaricomycotina</taxon>
        <taxon>Agaricomycetes</taxon>
        <taxon>Agaricomycetidae</taxon>
        <taxon>Agaricales</taxon>
        <taxon>Marasmiineae</taxon>
        <taxon>Mycenaceae</taxon>
        <taxon>Mycena</taxon>
    </lineage>
</organism>
<evidence type="ECO:0000313" key="2">
    <source>
        <dbReference type="Proteomes" id="UP001219525"/>
    </source>
</evidence>
<sequence length="258" mass="28506">MCESGLCSCSRYCCWRSSSLSARSRASLWSRLPIQYLTHQRLTLNVVKLLIRSRMVVVGGGSDIVAAPTPFKGHWPPVALTEHEIASEIVIAEHIVLYQPAVAAAARRPSAAALGHFMVCWFYGGQRPLNSVGAATASEPLPTAIIQERMCEAWDWLGRTEQWLHELARAGGEGRRAPAGVSRTRAEPIMAGPRMRAHIVPSTINLNFPICAFKPLELLIISRPSASRRYDLREDNPADIKLQTDSGHSYIGRCRPEI</sequence>
<accession>A0AAD6ULA3</accession>
<keyword evidence="2" id="KW-1185">Reference proteome</keyword>
<evidence type="ECO:0000313" key="1">
    <source>
        <dbReference type="EMBL" id="KAJ7190063.1"/>
    </source>
</evidence>
<dbReference type="Proteomes" id="UP001219525">
    <property type="component" value="Unassembled WGS sequence"/>
</dbReference>